<dbReference type="InterPro" id="IPR000531">
    <property type="entry name" value="Beta-barrel_TonB"/>
</dbReference>
<comment type="subcellular location">
    <subcellularLocation>
        <location evidence="1">Cell outer membrane</location>
        <topology evidence="1">Multi-pass membrane protein</topology>
    </subcellularLocation>
</comment>
<dbReference type="PANTHER" id="PTHR32552:SF82">
    <property type="entry name" value="FCUA PROTEIN"/>
    <property type="match status" value="1"/>
</dbReference>
<dbReference type="InterPro" id="IPR036942">
    <property type="entry name" value="Beta-barrel_TonB_sf"/>
</dbReference>
<feature type="signal peptide" evidence="9">
    <location>
        <begin position="1"/>
        <end position="29"/>
    </location>
</feature>
<dbReference type="GO" id="GO:0009279">
    <property type="term" value="C:cell outer membrane"/>
    <property type="evidence" value="ECO:0007669"/>
    <property type="project" value="UniProtKB-SubCell"/>
</dbReference>
<evidence type="ECO:0000313" key="11">
    <source>
        <dbReference type="EMBL" id="MBB6229224.1"/>
    </source>
</evidence>
<keyword evidence="11" id="KW-0675">Receptor</keyword>
<evidence type="ECO:0000313" key="12">
    <source>
        <dbReference type="Proteomes" id="UP000538147"/>
    </source>
</evidence>
<keyword evidence="4" id="KW-0812">Transmembrane</keyword>
<name>A0A841L9K7_9SPHN</name>
<evidence type="ECO:0000256" key="3">
    <source>
        <dbReference type="ARBA" id="ARBA00022452"/>
    </source>
</evidence>
<organism evidence="11 12">
    <name type="scientific">Polymorphobacter multimanifer</name>
    <dbReference type="NCBI Taxonomy" id="1070431"/>
    <lineage>
        <taxon>Bacteria</taxon>
        <taxon>Pseudomonadati</taxon>
        <taxon>Pseudomonadota</taxon>
        <taxon>Alphaproteobacteria</taxon>
        <taxon>Sphingomonadales</taxon>
        <taxon>Sphingosinicellaceae</taxon>
        <taxon>Polymorphobacter</taxon>
    </lineage>
</organism>
<sequence length="688" mass="73715">MAAGSLNLRAALYLFAIGGSTIATDPAMAQEASAAKTFEAPPRLPLPMRAGQKPDNAPPLLRPVPTTSGTGRSGENAVTAAEDAFGFTIGREAIGIYSSRQVRGFSPSTAQNLRIEGLYFDNQAFVSQRLVQGSTVRVGFSALGYPFPAPTGIVDFGLRKPGNQRIVSVVGGLADYAAPFVEVDALIPFTEHLGVAAGISAAHEQYFDGANAVYLRAAISPRWQPVEGVEIIPFVSITRGLGEETVPTLVTTGNFAPPEVRRRRYFGPDWASKDSANGTSGLVAKVRVGDNLALAFGGFHSFVALDENFADIFVIGADAGAVERVIADPAQYREAFSGEFRASRSFPDGNRLHIVHASLRARERRNRYGGTAPAIVAAARPLGEKSPLAQPAVHEFGIQNRDRLDQVAGGVAYEGRWKGVGELILGVQRTRFEKRAALASGAESAIEDELWLYNAAIAVTPTERMSFYVGFTRGLEESGIAPDNAANRLEVLPPIRTRQVDLGIRYRLGDSLRFTAGLFDVRKPYFSNDPQNRFRQLGEVRHRGAELSLSGTPVKGLNLIVGAVLMAPRVTGVEVDAGVVGTRPVGQAGTILRGNLDYVLPFAPGWSVNAGVNHSGSRAASRDNMLIVDAYTIVDLGARYQFKLGTSPAQFRLALSNVADTYYFDINGANAFGITDGRRLSAYLSVDL</sequence>
<keyword evidence="7" id="KW-0998">Cell outer membrane</keyword>
<evidence type="ECO:0000256" key="2">
    <source>
        <dbReference type="ARBA" id="ARBA00022448"/>
    </source>
</evidence>
<feature type="region of interest" description="Disordered" evidence="8">
    <location>
        <begin position="50"/>
        <end position="75"/>
    </location>
</feature>
<keyword evidence="9" id="KW-0732">Signal</keyword>
<evidence type="ECO:0000256" key="4">
    <source>
        <dbReference type="ARBA" id="ARBA00022692"/>
    </source>
</evidence>
<evidence type="ECO:0000256" key="1">
    <source>
        <dbReference type="ARBA" id="ARBA00004571"/>
    </source>
</evidence>
<dbReference type="Proteomes" id="UP000538147">
    <property type="component" value="Unassembled WGS sequence"/>
</dbReference>
<keyword evidence="6" id="KW-0472">Membrane</keyword>
<gene>
    <name evidence="11" type="ORF">FHS79_003425</name>
</gene>
<keyword evidence="12" id="KW-1185">Reference proteome</keyword>
<dbReference type="SUPFAM" id="SSF56935">
    <property type="entry name" value="Porins"/>
    <property type="match status" value="1"/>
</dbReference>
<evidence type="ECO:0000256" key="5">
    <source>
        <dbReference type="ARBA" id="ARBA00023077"/>
    </source>
</evidence>
<proteinExistence type="predicted"/>
<dbReference type="GO" id="GO:0015344">
    <property type="term" value="F:siderophore uptake transmembrane transporter activity"/>
    <property type="evidence" value="ECO:0007669"/>
    <property type="project" value="TreeGrafter"/>
</dbReference>
<reference evidence="11 12" key="1">
    <citation type="submission" date="2020-08" db="EMBL/GenBank/DDBJ databases">
        <title>Genomic Encyclopedia of Type Strains, Phase IV (KMG-IV): sequencing the most valuable type-strain genomes for metagenomic binning, comparative biology and taxonomic classification.</title>
        <authorList>
            <person name="Goeker M."/>
        </authorList>
    </citation>
    <scope>NUCLEOTIDE SEQUENCE [LARGE SCALE GENOMIC DNA]</scope>
    <source>
        <strain evidence="11 12">DSM 102189</strain>
    </source>
</reference>
<evidence type="ECO:0000256" key="7">
    <source>
        <dbReference type="ARBA" id="ARBA00023237"/>
    </source>
</evidence>
<feature type="domain" description="TonB-dependent receptor-like beta-barrel" evidence="10">
    <location>
        <begin position="261"/>
        <end position="657"/>
    </location>
</feature>
<evidence type="ECO:0000256" key="8">
    <source>
        <dbReference type="SAM" id="MobiDB-lite"/>
    </source>
</evidence>
<keyword evidence="3" id="KW-1134">Transmembrane beta strand</keyword>
<evidence type="ECO:0000259" key="10">
    <source>
        <dbReference type="Pfam" id="PF00593"/>
    </source>
</evidence>
<keyword evidence="2" id="KW-0813">Transport</keyword>
<evidence type="ECO:0000256" key="6">
    <source>
        <dbReference type="ARBA" id="ARBA00023136"/>
    </source>
</evidence>
<evidence type="ECO:0000256" key="9">
    <source>
        <dbReference type="SAM" id="SignalP"/>
    </source>
</evidence>
<dbReference type="AlphaFoldDB" id="A0A841L9K7"/>
<protein>
    <submittedName>
        <fullName evidence="11">Iron complex outermembrane receptor protein</fullName>
    </submittedName>
</protein>
<feature type="chain" id="PRO_5032623798" evidence="9">
    <location>
        <begin position="30"/>
        <end position="688"/>
    </location>
</feature>
<dbReference type="Gene3D" id="2.40.170.20">
    <property type="entry name" value="TonB-dependent receptor, beta-barrel domain"/>
    <property type="match status" value="1"/>
</dbReference>
<keyword evidence="5" id="KW-0798">TonB box</keyword>
<dbReference type="RefSeq" id="WP_184202755.1">
    <property type="nucleotide sequence ID" value="NZ_BMOX01000039.1"/>
</dbReference>
<dbReference type="Pfam" id="PF00593">
    <property type="entry name" value="TonB_dep_Rec_b-barrel"/>
    <property type="match status" value="1"/>
</dbReference>
<dbReference type="InterPro" id="IPR039426">
    <property type="entry name" value="TonB-dep_rcpt-like"/>
</dbReference>
<dbReference type="EMBL" id="JACIIV010000036">
    <property type="protein sequence ID" value="MBB6229224.1"/>
    <property type="molecule type" value="Genomic_DNA"/>
</dbReference>
<dbReference type="PANTHER" id="PTHR32552">
    <property type="entry name" value="FERRICHROME IRON RECEPTOR-RELATED"/>
    <property type="match status" value="1"/>
</dbReference>
<accession>A0A841L9K7</accession>
<comment type="caution">
    <text evidence="11">The sequence shown here is derived from an EMBL/GenBank/DDBJ whole genome shotgun (WGS) entry which is preliminary data.</text>
</comment>